<dbReference type="RefSeq" id="WP_152841287.1">
    <property type="nucleotide sequence ID" value="NZ_WHUG01000018.1"/>
</dbReference>
<reference evidence="1 2" key="1">
    <citation type="submission" date="2019-10" db="EMBL/GenBank/DDBJ databases">
        <title>Two novel species isolated from a subtropical stream in China.</title>
        <authorList>
            <person name="Lu H."/>
        </authorList>
    </citation>
    <scope>NUCLEOTIDE SEQUENCE [LARGE SCALE GENOMIC DNA]</scope>
    <source>
        <strain evidence="1 2">FT29W</strain>
    </source>
</reference>
<dbReference type="EMBL" id="WHUG01000018">
    <property type="protein sequence ID" value="MQA42151.1"/>
    <property type="molecule type" value="Genomic_DNA"/>
</dbReference>
<dbReference type="Proteomes" id="UP000440498">
    <property type="component" value="Unassembled WGS sequence"/>
</dbReference>
<organism evidence="1 2">
    <name type="scientific">Rugamonas aquatica</name>
    <dbReference type="NCBI Taxonomy" id="2743357"/>
    <lineage>
        <taxon>Bacteria</taxon>
        <taxon>Pseudomonadati</taxon>
        <taxon>Pseudomonadota</taxon>
        <taxon>Betaproteobacteria</taxon>
        <taxon>Burkholderiales</taxon>
        <taxon>Oxalobacteraceae</taxon>
        <taxon>Telluria group</taxon>
        <taxon>Rugamonas</taxon>
    </lineage>
</organism>
<protein>
    <submittedName>
        <fullName evidence="1">Uncharacterized protein</fullName>
    </submittedName>
</protein>
<gene>
    <name evidence="1" type="ORF">GEV02_28820</name>
</gene>
<dbReference type="AlphaFoldDB" id="A0A6A7NAV9"/>
<accession>A0A6A7NAV9</accession>
<proteinExistence type="predicted"/>
<evidence type="ECO:0000313" key="1">
    <source>
        <dbReference type="EMBL" id="MQA42151.1"/>
    </source>
</evidence>
<evidence type="ECO:0000313" key="2">
    <source>
        <dbReference type="Proteomes" id="UP000440498"/>
    </source>
</evidence>
<sequence>MKWIPADIDGQSYDLSHLHPFTFPLAMPAKGDLPALQFEIEVKFSLHCFTKEKVEDAQKGLDYGDGRETRTFDFDRYEKSKVLPEIIKTLEQRKCYLAKENNYMTVELADRNKTVHYQIYFSMAKLAPGRLTLYVRSAYVKDSPQSVQRIKPILFKAICAKTGA</sequence>
<comment type="caution">
    <text evidence="1">The sequence shown here is derived from an EMBL/GenBank/DDBJ whole genome shotgun (WGS) entry which is preliminary data.</text>
</comment>
<keyword evidence="2" id="KW-1185">Reference proteome</keyword>
<name>A0A6A7NAV9_9BURK</name>